<gene>
    <name evidence="1" type="ORF">PDE001_LOCUS6348</name>
</gene>
<accession>A0AAV0UIF0</accession>
<evidence type="ECO:0000313" key="1">
    <source>
        <dbReference type="EMBL" id="CAI5736586.1"/>
    </source>
</evidence>
<dbReference type="Proteomes" id="UP001162029">
    <property type="component" value="Unassembled WGS sequence"/>
</dbReference>
<protein>
    <recommendedName>
        <fullName evidence="3">Reverse transcriptase zinc-binding domain-containing protein</fullName>
    </recommendedName>
</protein>
<sequence>MTIHSSRVGVDQIQAYVGYHKHLQVILLLVFANLQFQLAFRLLPVRSRFWFLEASHPRIRLCVRTGCGAIEAEKHLFFDCTLAVQLWEHIHQMMSPFLRLRATWLSIVLATQPGVRDTALGQLNIQLLFFTSLEYSV</sequence>
<comment type="caution">
    <text evidence="1">The sequence shown here is derived from an EMBL/GenBank/DDBJ whole genome shotgun (WGS) entry which is preliminary data.</text>
</comment>
<reference evidence="1" key="1">
    <citation type="submission" date="2022-12" db="EMBL/GenBank/DDBJ databases">
        <authorList>
            <person name="Webb A."/>
        </authorList>
    </citation>
    <scope>NUCLEOTIDE SEQUENCE</scope>
    <source>
        <strain evidence="1">Pd1</strain>
    </source>
</reference>
<proteinExistence type="predicted"/>
<dbReference type="EMBL" id="CANTFM010001199">
    <property type="protein sequence ID" value="CAI5736586.1"/>
    <property type="molecule type" value="Genomic_DNA"/>
</dbReference>
<keyword evidence="2" id="KW-1185">Reference proteome</keyword>
<evidence type="ECO:0000313" key="2">
    <source>
        <dbReference type="Proteomes" id="UP001162029"/>
    </source>
</evidence>
<dbReference type="AlphaFoldDB" id="A0AAV0UIF0"/>
<evidence type="ECO:0008006" key="3">
    <source>
        <dbReference type="Google" id="ProtNLM"/>
    </source>
</evidence>
<name>A0AAV0UIF0_9STRA</name>
<organism evidence="1 2">
    <name type="scientific">Peronospora destructor</name>
    <dbReference type="NCBI Taxonomy" id="86335"/>
    <lineage>
        <taxon>Eukaryota</taxon>
        <taxon>Sar</taxon>
        <taxon>Stramenopiles</taxon>
        <taxon>Oomycota</taxon>
        <taxon>Peronosporomycetes</taxon>
        <taxon>Peronosporales</taxon>
        <taxon>Peronosporaceae</taxon>
        <taxon>Peronospora</taxon>
    </lineage>
</organism>